<dbReference type="Pfam" id="PF13579">
    <property type="entry name" value="Glyco_trans_4_4"/>
    <property type="match status" value="1"/>
</dbReference>
<protein>
    <submittedName>
        <fullName evidence="2">Glycosyltransferase</fullName>
    </submittedName>
</protein>
<name>A0A9D5WU06_9BACT</name>
<accession>A0A9D5WU06</accession>
<dbReference type="AlphaFoldDB" id="A0A9D5WU06"/>
<dbReference type="RefSeq" id="WP_278488582.1">
    <property type="nucleotide sequence ID" value="NZ_CAJZDG010000056.1"/>
</dbReference>
<dbReference type="GO" id="GO:0016757">
    <property type="term" value="F:glycosyltransferase activity"/>
    <property type="evidence" value="ECO:0007669"/>
    <property type="project" value="UniProtKB-ARBA"/>
</dbReference>
<reference evidence="2" key="1">
    <citation type="submission" date="2020-04" db="EMBL/GenBank/DDBJ databases">
        <title>Deep metagenomics examines the oral microbiome during advanced dental caries in children, revealing novel taxa and co-occurrences with host molecules.</title>
        <authorList>
            <person name="Baker J.L."/>
            <person name="Morton J.T."/>
            <person name="Dinis M."/>
            <person name="Alvarez R."/>
            <person name="Tran N.C."/>
            <person name="Knight R."/>
            <person name="Edlund A."/>
        </authorList>
    </citation>
    <scope>NUCLEOTIDE SEQUENCE</scope>
    <source>
        <strain evidence="2">JCVI_32_bin.50</strain>
    </source>
</reference>
<organism evidence="2 3">
    <name type="scientific">Prevotella nigrescens</name>
    <dbReference type="NCBI Taxonomy" id="28133"/>
    <lineage>
        <taxon>Bacteria</taxon>
        <taxon>Pseudomonadati</taxon>
        <taxon>Bacteroidota</taxon>
        <taxon>Bacteroidia</taxon>
        <taxon>Bacteroidales</taxon>
        <taxon>Prevotellaceae</taxon>
        <taxon>Prevotella</taxon>
    </lineage>
</organism>
<comment type="caution">
    <text evidence="2">The sequence shown here is derived from an EMBL/GenBank/DDBJ whole genome shotgun (WGS) entry which is preliminary data.</text>
</comment>
<proteinExistence type="predicted"/>
<dbReference type="EMBL" id="JABZTM010000001">
    <property type="protein sequence ID" value="MBF1445763.1"/>
    <property type="molecule type" value="Genomic_DNA"/>
</dbReference>
<dbReference type="SUPFAM" id="SSF53756">
    <property type="entry name" value="UDP-Glycosyltransferase/glycogen phosphorylase"/>
    <property type="match status" value="1"/>
</dbReference>
<evidence type="ECO:0000259" key="1">
    <source>
        <dbReference type="Pfam" id="PF13579"/>
    </source>
</evidence>
<sequence length="387" mass="45257">MKILHLTYKIKRGELLSDYLTILIENERAQSVKVEMAATKKEFSKMLSSFNPDIVHIHTCWNWCAFACAKKALHSGCTLIFSPYGELSPLTMKLEEPIRKKFCSLVYQRQIVQKSDAVLTLSKHEENDVIQLDWNQRTDIVPSCLLTSFVSADAMAADMIRFYTKVIDTRYRKYMDKIEWQCLCALLHTGVQQDPANKILPSDCLLKLRRLTPQQWQRILICADDEFVRDYVNIGIERLQLAVPNINTSGIFRYNPNMPKTENMLDCLKIETNNFITKSRYESVKAEEGGTIKQIITMFANAKVLLQQQKFSLLHLAQLYRIIRFEDYDEDQLMIVLRRMHLIKFARRIMYILSTYLYLEDGYIPFASLNDKKVRSIIECIINKNKY</sequence>
<gene>
    <name evidence="2" type="ORF">HXN55_00030</name>
</gene>
<evidence type="ECO:0000313" key="3">
    <source>
        <dbReference type="Proteomes" id="UP000787419"/>
    </source>
</evidence>
<feature type="domain" description="Glycosyltransferase subfamily 4-like N-terminal" evidence="1">
    <location>
        <begin position="42"/>
        <end position="142"/>
    </location>
</feature>
<dbReference type="InterPro" id="IPR028098">
    <property type="entry name" value="Glyco_trans_4-like_N"/>
</dbReference>
<dbReference type="Gene3D" id="3.40.50.2000">
    <property type="entry name" value="Glycogen Phosphorylase B"/>
    <property type="match status" value="1"/>
</dbReference>
<dbReference type="Proteomes" id="UP000787419">
    <property type="component" value="Unassembled WGS sequence"/>
</dbReference>
<evidence type="ECO:0000313" key="2">
    <source>
        <dbReference type="EMBL" id="MBF1445763.1"/>
    </source>
</evidence>